<organism evidence="2 3">
    <name type="scientific">Diploscapter pachys</name>
    <dbReference type="NCBI Taxonomy" id="2018661"/>
    <lineage>
        <taxon>Eukaryota</taxon>
        <taxon>Metazoa</taxon>
        <taxon>Ecdysozoa</taxon>
        <taxon>Nematoda</taxon>
        <taxon>Chromadorea</taxon>
        <taxon>Rhabditida</taxon>
        <taxon>Rhabditina</taxon>
        <taxon>Rhabditomorpha</taxon>
        <taxon>Rhabditoidea</taxon>
        <taxon>Rhabditidae</taxon>
        <taxon>Diploscapter</taxon>
    </lineage>
</organism>
<dbReference type="EMBL" id="LIAE01010543">
    <property type="protein sequence ID" value="PAV59083.1"/>
    <property type="molecule type" value="Genomic_DNA"/>
</dbReference>
<keyword evidence="3" id="KW-1185">Reference proteome</keyword>
<gene>
    <name evidence="2" type="ORF">WR25_10780</name>
</gene>
<comment type="caution">
    <text evidence="2">The sequence shown here is derived from an EMBL/GenBank/DDBJ whole genome shotgun (WGS) entry which is preliminary data.</text>
</comment>
<reference evidence="2 3" key="1">
    <citation type="journal article" date="2017" name="Curr. Biol.">
        <title>Genome architecture and evolution of a unichromosomal asexual nematode.</title>
        <authorList>
            <person name="Fradin H."/>
            <person name="Zegar C."/>
            <person name="Gutwein M."/>
            <person name="Lucas J."/>
            <person name="Kovtun M."/>
            <person name="Corcoran D."/>
            <person name="Baugh L.R."/>
            <person name="Kiontke K."/>
            <person name="Gunsalus K."/>
            <person name="Fitch D.H."/>
            <person name="Piano F."/>
        </authorList>
    </citation>
    <scope>NUCLEOTIDE SEQUENCE [LARGE SCALE GENOMIC DNA]</scope>
    <source>
        <strain evidence="2">PF1309</strain>
    </source>
</reference>
<evidence type="ECO:0000313" key="3">
    <source>
        <dbReference type="Proteomes" id="UP000218231"/>
    </source>
</evidence>
<dbReference type="AlphaFoldDB" id="A0A2A2JBJ6"/>
<protein>
    <submittedName>
        <fullName evidence="2">Uncharacterized protein</fullName>
    </submittedName>
</protein>
<feature type="compositionally biased region" description="Polar residues" evidence="1">
    <location>
        <begin position="24"/>
        <end position="54"/>
    </location>
</feature>
<feature type="compositionally biased region" description="Basic residues" evidence="1">
    <location>
        <begin position="57"/>
        <end position="69"/>
    </location>
</feature>
<accession>A0A2A2JBJ6</accession>
<dbReference type="Proteomes" id="UP000218231">
    <property type="component" value="Unassembled WGS sequence"/>
</dbReference>
<evidence type="ECO:0000256" key="1">
    <source>
        <dbReference type="SAM" id="MobiDB-lite"/>
    </source>
</evidence>
<evidence type="ECO:0000313" key="2">
    <source>
        <dbReference type="EMBL" id="PAV59083.1"/>
    </source>
</evidence>
<dbReference type="OrthoDB" id="5827199at2759"/>
<name>A0A2A2JBJ6_9BILA</name>
<feature type="region of interest" description="Disordered" evidence="1">
    <location>
        <begin position="1"/>
        <end position="71"/>
    </location>
</feature>
<sequence length="122" mass="13638">MKTAVFGRDSSVEAGSPCGAPPSLTFTPPANLVPPTTSHHNRTSRAGISASSAQVVRHTRRTSRMQNKRSKFEAGYTPRKFEVLIFRDDVKLHDKCRSEKIRIYAQQIEEPLETAPSDYQHA</sequence>
<proteinExistence type="predicted"/>